<keyword evidence="4" id="KW-1185">Reference proteome</keyword>
<dbReference type="Gene3D" id="2.130.10.10">
    <property type="entry name" value="YVTN repeat-like/Quinoprotein amine dehydrogenase"/>
    <property type="match status" value="1"/>
</dbReference>
<evidence type="ECO:0008006" key="5">
    <source>
        <dbReference type="Google" id="ProtNLM"/>
    </source>
</evidence>
<feature type="compositionally biased region" description="Basic and acidic residues" evidence="1">
    <location>
        <begin position="434"/>
        <end position="453"/>
    </location>
</feature>
<dbReference type="AlphaFoldDB" id="A0A9X2I6X9"/>
<dbReference type="PROSITE" id="PS51257">
    <property type="entry name" value="PROKAR_LIPOPROTEIN"/>
    <property type="match status" value="1"/>
</dbReference>
<reference evidence="3" key="2">
    <citation type="submission" date="2023-01" db="EMBL/GenBank/DDBJ databases">
        <title>Gilvimarinus xylanilyticus HB14 isolated from Caulerpa lentillifera aquaculture base in Hainan, China.</title>
        <authorList>
            <person name="Zhang Y.-J."/>
        </authorList>
    </citation>
    <scope>NUCLEOTIDE SEQUENCE</scope>
    <source>
        <strain evidence="3">HB14</strain>
    </source>
</reference>
<evidence type="ECO:0000313" key="4">
    <source>
        <dbReference type="Proteomes" id="UP001139319"/>
    </source>
</evidence>
<accession>A0A9X2I6X9</accession>
<sequence length="453" mass="49013">MSLQNKMKPLSAVILALMLSACGDSETNIYAEDVAEPDHDEDHDHDHDELSQSRLLVVEAGTELAHVFDTTDGDEVASLTLPAPIGYAYSVPGNRYAAFVHRDDNWVSFVDGGVWTEDHGDHDHPYAEAPAIQDFFLDGVKPTHYTFNDEQVAVFYDGNSETGDPAGVASFDAHAVADNGMAATLTLSTHMHGAAQVRGEHLLATIRDADSASTLPEQVALYHLHDTEYEQEKVFAETCPVLHGSAQNENHIFFACGDGVLVIDESADFAASKVANGDALPEDARIGTLRGHDHIHDAVGWTGGTIVLVEPDADTLETLSWENSAGASVVSGEFADSGELFVTLLDNGSLVVFDSHDWSVHGEVEAVDASVLGEDQRLKLVVEPQGHTAYIVNPGAQSVALVDLEVMEVSTKWELDFTPLTAAWVGYAEEHEEGEDHDHEQEHDHEEGEGHAH</sequence>
<dbReference type="RefSeq" id="WP_253968887.1">
    <property type="nucleotide sequence ID" value="NZ_JAMFTH010000006.1"/>
</dbReference>
<organism evidence="3 4">
    <name type="scientific">Gilvimarinus xylanilyticus</name>
    <dbReference type="NCBI Taxonomy" id="2944139"/>
    <lineage>
        <taxon>Bacteria</taxon>
        <taxon>Pseudomonadati</taxon>
        <taxon>Pseudomonadota</taxon>
        <taxon>Gammaproteobacteria</taxon>
        <taxon>Cellvibrionales</taxon>
        <taxon>Cellvibrionaceae</taxon>
        <taxon>Gilvimarinus</taxon>
    </lineage>
</organism>
<comment type="caution">
    <text evidence="3">The sequence shown here is derived from an EMBL/GenBank/DDBJ whole genome shotgun (WGS) entry which is preliminary data.</text>
</comment>
<evidence type="ECO:0000313" key="3">
    <source>
        <dbReference type="EMBL" id="MCP8900592.1"/>
    </source>
</evidence>
<protein>
    <recommendedName>
        <fullName evidence="5">5-methyltetrahydrofolate--homocysteine methyltransferase</fullName>
    </recommendedName>
</protein>
<gene>
    <name evidence="3" type="ORF">M6D89_14890</name>
</gene>
<evidence type="ECO:0000256" key="2">
    <source>
        <dbReference type="SAM" id="SignalP"/>
    </source>
</evidence>
<keyword evidence="2" id="KW-0732">Signal</keyword>
<dbReference type="InterPro" id="IPR015943">
    <property type="entry name" value="WD40/YVTN_repeat-like_dom_sf"/>
</dbReference>
<dbReference type="EMBL" id="JAMFTH010000006">
    <property type="protein sequence ID" value="MCP8900592.1"/>
    <property type="molecule type" value="Genomic_DNA"/>
</dbReference>
<feature type="signal peptide" evidence="2">
    <location>
        <begin position="1"/>
        <end position="23"/>
    </location>
</feature>
<evidence type="ECO:0000256" key="1">
    <source>
        <dbReference type="SAM" id="MobiDB-lite"/>
    </source>
</evidence>
<proteinExistence type="predicted"/>
<name>A0A9X2I6X9_9GAMM</name>
<dbReference type="InterPro" id="IPR011048">
    <property type="entry name" value="Haem_d1_sf"/>
</dbReference>
<dbReference type="SUPFAM" id="SSF51004">
    <property type="entry name" value="C-terminal (heme d1) domain of cytochrome cd1-nitrite reductase"/>
    <property type="match status" value="1"/>
</dbReference>
<dbReference type="Proteomes" id="UP001139319">
    <property type="component" value="Unassembled WGS sequence"/>
</dbReference>
<feature type="region of interest" description="Disordered" evidence="1">
    <location>
        <begin position="430"/>
        <end position="453"/>
    </location>
</feature>
<reference evidence="3" key="1">
    <citation type="submission" date="2022-05" db="EMBL/GenBank/DDBJ databases">
        <authorList>
            <person name="Sun H.-N."/>
        </authorList>
    </citation>
    <scope>NUCLEOTIDE SEQUENCE</scope>
    <source>
        <strain evidence="3">HB14</strain>
    </source>
</reference>
<feature type="chain" id="PRO_5040884361" description="5-methyltetrahydrofolate--homocysteine methyltransferase" evidence="2">
    <location>
        <begin position="24"/>
        <end position="453"/>
    </location>
</feature>